<accession>A0A368VPD0</accession>
<gene>
    <name evidence="1" type="ORF">DFP97_11325</name>
</gene>
<protein>
    <submittedName>
        <fullName evidence="1">Uncharacterized protein</fullName>
    </submittedName>
</protein>
<dbReference type="OrthoDB" id="2454651at2"/>
<name>A0A368VPD0_9BACL</name>
<dbReference type="AlphaFoldDB" id="A0A368VPD0"/>
<sequence length="70" mass="7899">MSAYKQFAEEKNKLDDFIKQQYSIIGVREDLSGTWLSLQHPGGDQAVLLLLTADARKYASNVLIKQSRIS</sequence>
<dbReference type="EMBL" id="QPJD01000013">
    <property type="protein sequence ID" value="RCW43354.1"/>
    <property type="molecule type" value="Genomic_DNA"/>
</dbReference>
<organism evidence="1 2">
    <name type="scientific">Paenibacillus prosopidis</name>
    <dbReference type="NCBI Taxonomy" id="630520"/>
    <lineage>
        <taxon>Bacteria</taxon>
        <taxon>Bacillati</taxon>
        <taxon>Bacillota</taxon>
        <taxon>Bacilli</taxon>
        <taxon>Bacillales</taxon>
        <taxon>Paenibacillaceae</taxon>
        <taxon>Paenibacillus</taxon>
    </lineage>
</organism>
<evidence type="ECO:0000313" key="1">
    <source>
        <dbReference type="EMBL" id="RCW43354.1"/>
    </source>
</evidence>
<keyword evidence="2" id="KW-1185">Reference proteome</keyword>
<comment type="caution">
    <text evidence="1">The sequence shown here is derived from an EMBL/GenBank/DDBJ whole genome shotgun (WGS) entry which is preliminary data.</text>
</comment>
<reference evidence="1 2" key="1">
    <citation type="submission" date="2018-07" db="EMBL/GenBank/DDBJ databases">
        <title>Genomic Encyclopedia of Type Strains, Phase III (KMG-III): the genomes of soil and plant-associated and newly described type strains.</title>
        <authorList>
            <person name="Whitman W."/>
        </authorList>
    </citation>
    <scope>NUCLEOTIDE SEQUENCE [LARGE SCALE GENOMIC DNA]</scope>
    <source>
        <strain evidence="1 2">CECT 7506</strain>
    </source>
</reference>
<dbReference type="Proteomes" id="UP000252415">
    <property type="component" value="Unassembled WGS sequence"/>
</dbReference>
<dbReference type="RefSeq" id="WP_114381947.1">
    <property type="nucleotide sequence ID" value="NZ_QPJD01000013.1"/>
</dbReference>
<proteinExistence type="predicted"/>
<evidence type="ECO:0000313" key="2">
    <source>
        <dbReference type="Proteomes" id="UP000252415"/>
    </source>
</evidence>